<dbReference type="InterPro" id="IPR050266">
    <property type="entry name" value="AB_hydrolase_sf"/>
</dbReference>
<dbReference type="InterPro" id="IPR000073">
    <property type="entry name" value="AB_hydrolase_1"/>
</dbReference>
<dbReference type="SUPFAM" id="SSF53474">
    <property type="entry name" value="alpha/beta-Hydrolases"/>
    <property type="match status" value="1"/>
</dbReference>
<proteinExistence type="predicted"/>
<sequence length="703" mass="77714">MRAREPDEQGYVERDGVKVAYESFGQGGTTVLFPPVDTIVDSRVWKGQVPYLAQHFRVVTVDPRGNGRSDRPMDPAAYDDDVQVADGIAVLDHLGIDRAILVGICNSAWLALIAASMHPDRVAGVVAVAPYARDETPPLPYRWAAAERFDEELPAYDGWSKYNRHHWLDDWPDFAGFFFGQLTCEPHSTKVWEDAVEYALGTTGEIMLAARAASEYAATPEDGLQVLRGVSCPVLVISGTDDRCQPVGRFETVARETGAEHLVLEGAGHLPMARYPVVVNRAVKRFVDRVTGADAPPRRASAGGRRPRALYLSSPIGLGHVRRDLAIAEAMREQRPDLEIQWLTQSPVADFLEELGEVVHPASRLLASESGHFEAESGEHDLHAFQAVRRMDEVLVNNFMVFDDLVERESFDLWLGDEAWDLDHFLHEHPDLKRAPFVWMTDFVGWVPMADGGEREAYLTADYNAEMVEHVARYPRLRDRSVFVGDPGDVVDLPLGPGLPGIREWTEQHFDFAGYVMGQRPDPSHSEELRQRLGYADDEVVCVVSVGGSGVGKPLLRRVVASYDEARSSVPGLRMVVVAGPRIDPASLGAPPGVEVHGFLPDLDLHHAACDVAIVQGGLSTTMELTAAGRPFLYFPLGHHFEQQVHVRHRLDRHRAGRAMDYRDADPGRIADELAAVLKTPTDYLPVPTDGAAKAARMVLELL</sequence>
<dbReference type="PANTHER" id="PTHR43798">
    <property type="entry name" value="MONOACYLGLYCEROL LIPASE"/>
    <property type="match status" value="1"/>
</dbReference>
<dbReference type="InterPro" id="IPR007235">
    <property type="entry name" value="Glyco_trans_28_C"/>
</dbReference>
<dbReference type="PANTHER" id="PTHR43798:SF31">
    <property type="entry name" value="AB HYDROLASE SUPERFAMILY PROTEIN YCLE"/>
    <property type="match status" value="1"/>
</dbReference>
<dbReference type="InterPro" id="IPR029058">
    <property type="entry name" value="AB_hydrolase_fold"/>
</dbReference>
<dbReference type="InterPro" id="IPR000639">
    <property type="entry name" value="Epox_hydrolase-like"/>
</dbReference>
<comment type="caution">
    <text evidence="4">The sequence shown here is derived from an EMBL/GenBank/DDBJ whole genome shotgun (WGS) entry which is preliminary data.</text>
</comment>
<feature type="domain" description="AB hydrolase-1" evidence="2">
    <location>
        <begin position="42"/>
        <end position="271"/>
    </location>
</feature>
<keyword evidence="5" id="KW-1185">Reference proteome</keyword>
<dbReference type="SUPFAM" id="SSF53756">
    <property type="entry name" value="UDP-Glycosyltransferase/glycogen phosphorylase"/>
    <property type="match status" value="1"/>
</dbReference>
<evidence type="ECO:0000313" key="4">
    <source>
        <dbReference type="EMBL" id="MBF4769481.1"/>
    </source>
</evidence>
<evidence type="ECO:0000259" key="2">
    <source>
        <dbReference type="Pfam" id="PF00561"/>
    </source>
</evidence>
<dbReference type="Pfam" id="PF04101">
    <property type="entry name" value="Glyco_tran_28_C"/>
    <property type="match status" value="1"/>
</dbReference>
<evidence type="ECO:0000259" key="3">
    <source>
        <dbReference type="Pfam" id="PF04101"/>
    </source>
</evidence>
<organism evidence="4 5">
    <name type="scientific">Nocardioides agariphilus</name>
    <dbReference type="NCBI Taxonomy" id="433664"/>
    <lineage>
        <taxon>Bacteria</taxon>
        <taxon>Bacillati</taxon>
        <taxon>Actinomycetota</taxon>
        <taxon>Actinomycetes</taxon>
        <taxon>Propionibacteriales</taxon>
        <taxon>Nocardioidaceae</taxon>
        <taxon>Nocardioides</taxon>
    </lineage>
</organism>
<name>A0A930YI98_9ACTN</name>
<dbReference type="GO" id="GO:0016758">
    <property type="term" value="F:hexosyltransferase activity"/>
    <property type="evidence" value="ECO:0007669"/>
    <property type="project" value="InterPro"/>
</dbReference>
<evidence type="ECO:0000256" key="1">
    <source>
        <dbReference type="ARBA" id="ARBA00022801"/>
    </source>
</evidence>
<accession>A0A930YI98</accession>
<protein>
    <submittedName>
        <fullName evidence="4">Alpha/beta fold hydrolase</fullName>
    </submittedName>
</protein>
<dbReference type="Gene3D" id="3.40.50.1820">
    <property type="entry name" value="alpha/beta hydrolase"/>
    <property type="match status" value="1"/>
</dbReference>
<feature type="domain" description="Glycosyl transferase family 28 C-terminal" evidence="3">
    <location>
        <begin position="593"/>
        <end position="686"/>
    </location>
</feature>
<dbReference type="RefSeq" id="WP_194697629.1">
    <property type="nucleotide sequence ID" value="NZ_JADKPO010000026.1"/>
</dbReference>
<dbReference type="AlphaFoldDB" id="A0A930YI98"/>
<keyword evidence="1 4" id="KW-0378">Hydrolase</keyword>
<dbReference type="EMBL" id="JADKPO010000026">
    <property type="protein sequence ID" value="MBF4769481.1"/>
    <property type="molecule type" value="Genomic_DNA"/>
</dbReference>
<dbReference type="GO" id="GO:0016020">
    <property type="term" value="C:membrane"/>
    <property type="evidence" value="ECO:0007669"/>
    <property type="project" value="TreeGrafter"/>
</dbReference>
<evidence type="ECO:0000313" key="5">
    <source>
        <dbReference type="Proteomes" id="UP000660668"/>
    </source>
</evidence>
<dbReference type="Gene3D" id="3.40.50.2000">
    <property type="entry name" value="Glycogen Phosphorylase B"/>
    <property type="match status" value="2"/>
</dbReference>
<reference evidence="4" key="1">
    <citation type="submission" date="2020-11" db="EMBL/GenBank/DDBJ databases">
        <title>Nocardioides cynanchi sp. nov., isolated from soil of rhizosphere of Cynanchum wilfordii.</title>
        <authorList>
            <person name="Lee J.-S."/>
            <person name="Suh M.K."/>
            <person name="Kim J.-S."/>
        </authorList>
    </citation>
    <scope>NUCLEOTIDE SEQUENCE</scope>
    <source>
        <strain evidence="4">KCTC 19276</strain>
    </source>
</reference>
<dbReference type="PRINTS" id="PR00412">
    <property type="entry name" value="EPOXHYDRLASE"/>
</dbReference>
<gene>
    <name evidence="4" type="ORF">ISU10_17065</name>
</gene>
<dbReference type="Pfam" id="PF00561">
    <property type="entry name" value="Abhydrolase_1"/>
    <property type="match status" value="1"/>
</dbReference>
<dbReference type="GO" id="GO:0016787">
    <property type="term" value="F:hydrolase activity"/>
    <property type="evidence" value="ECO:0007669"/>
    <property type="project" value="UniProtKB-KW"/>
</dbReference>
<dbReference type="Proteomes" id="UP000660668">
    <property type="component" value="Unassembled WGS sequence"/>
</dbReference>